<dbReference type="AlphaFoldDB" id="A0A831XE87"/>
<comment type="caution">
    <text evidence="3">The sequence shown here is derived from an EMBL/GenBank/DDBJ whole genome shotgun (WGS) entry which is preliminary data.</text>
</comment>
<gene>
    <name evidence="3" type="ORF">ENQ87_06715</name>
</gene>
<dbReference type="EMBL" id="DSOV01000026">
    <property type="protein sequence ID" value="HEN42057.1"/>
    <property type="molecule type" value="Genomic_DNA"/>
</dbReference>
<dbReference type="CDD" id="cd00077">
    <property type="entry name" value="HDc"/>
    <property type="match status" value="1"/>
</dbReference>
<sequence>MGGADLHGGGGGMAAARHCRLLIEGWLADGSFDGRLPEVARLRGVPQPEQYHAEGDAFVHTMLAMDAVPDDADPRVFWGVLLHDIGKAETTAFIKGRWRSWGHAEMGAELVPAVMARLGLPHLAADVAWLVRHHTFHFSWNLEPGARLSRNQRRFMAHPLFPLLLEVCDADAAGSRGGSDKGVKIGQLAEMYADVTKGWDEP</sequence>
<dbReference type="InterPro" id="IPR003607">
    <property type="entry name" value="HD/PDEase_dom"/>
</dbReference>
<proteinExistence type="predicted"/>
<dbReference type="SUPFAM" id="SSF109604">
    <property type="entry name" value="HD-domain/PDEase-like"/>
    <property type="match status" value="1"/>
</dbReference>
<evidence type="ECO:0000259" key="2">
    <source>
        <dbReference type="Pfam" id="PF01966"/>
    </source>
</evidence>
<reference evidence="3" key="1">
    <citation type="journal article" date="2020" name="mSystems">
        <title>Genome- and Community-Level Interaction Insights into Carbon Utilization and Element Cycling Functions of Hydrothermarchaeota in Hydrothermal Sediment.</title>
        <authorList>
            <person name="Zhou Z."/>
            <person name="Liu Y."/>
            <person name="Xu W."/>
            <person name="Pan J."/>
            <person name="Luo Z.H."/>
            <person name="Li M."/>
        </authorList>
    </citation>
    <scope>NUCLEOTIDE SEQUENCE [LARGE SCALE GENOMIC DNA]</scope>
    <source>
        <strain evidence="3">SpSt-349</strain>
    </source>
</reference>
<dbReference type="Gene3D" id="1.10.3090.10">
    <property type="entry name" value="cca-adding enzyme, domain 2"/>
    <property type="match status" value="1"/>
</dbReference>
<evidence type="ECO:0000256" key="1">
    <source>
        <dbReference type="ARBA" id="ARBA00022741"/>
    </source>
</evidence>
<organism evidence="3">
    <name type="scientific">Geobacter metallireducens</name>
    <dbReference type="NCBI Taxonomy" id="28232"/>
    <lineage>
        <taxon>Bacteria</taxon>
        <taxon>Pseudomonadati</taxon>
        <taxon>Thermodesulfobacteriota</taxon>
        <taxon>Desulfuromonadia</taxon>
        <taxon>Geobacterales</taxon>
        <taxon>Geobacteraceae</taxon>
        <taxon>Geobacter</taxon>
    </lineage>
</organism>
<protein>
    <submittedName>
        <fullName evidence="3">HD domain-containing protein</fullName>
    </submittedName>
</protein>
<keyword evidence="1" id="KW-0547">Nucleotide-binding</keyword>
<dbReference type="PANTHER" id="PTHR47545">
    <property type="entry name" value="MULTIFUNCTIONAL CCA PROTEIN"/>
    <property type="match status" value="1"/>
</dbReference>
<dbReference type="InterPro" id="IPR006674">
    <property type="entry name" value="HD_domain"/>
</dbReference>
<dbReference type="Pfam" id="PF01966">
    <property type="entry name" value="HD"/>
    <property type="match status" value="1"/>
</dbReference>
<feature type="domain" description="HD" evidence="2">
    <location>
        <begin position="74"/>
        <end position="157"/>
    </location>
</feature>
<dbReference type="PANTHER" id="PTHR47545:SF1">
    <property type="entry name" value="MULTIFUNCTIONAL CCA PROTEIN"/>
    <property type="match status" value="1"/>
</dbReference>
<evidence type="ECO:0000313" key="3">
    <source>
        <dbReference type="EMBL" id="HEN42057.1"/>
    </source>
</evidence>
<dbReference type="GO" id="GO:0000166">
    <property type="term" value="F:nucleotide binding"/>
    <property type="evidence" value="ECO:0007669"/>
    <property type="project" value="UniProtKB-KW"/>
</dbReference>
<dbReference type="InterPro" id="IPR050124">
    <property type="entry name" value="tRNA_CCA-adding_enzyme"/>
</dbReference>
<name>A0A831XE87_GEOME</name>
<accession>A0A831XE87</accession>